<feature type="compositionally biased region" description="Gly residues" evidence="1">
    <location>
        <begin position="21"/>
        <end position="32"/>
    </location>
</feature>
<gene>
    <name evidence="3" type="ORF">GALL_549890</name>
</gene>
<evidence type="ECO:0000256" key="1">
    <source>
        <dbReference type="SAM" id="MobiDB-lite"/>
    </source>
</evidence>
<feature type="region of interest" description="Disordered" evidence="1">
    <location>
        <begin position="1"/>
        <end position="43"/>
    </location>
</feature>
<reference evidence="3" key="1">
    <citation type="submission" date="2016-10" db="EMBL/GenBank/DDBJ databases">
        <title>Sequence of Gallionella enrichment culture.</title>
        <authorList>
            <person name="Poehlein A."/>
            <person name="Muehling M."/>
            <person name="Daniel R."/>
        </authorList>
    </citation>
    <scope>NUCLEOTIDE SEQUENCE</scope>
</reference>
<sequence length="174" mass="19018">MGKHDGNSMNMKRMRGRNHRSGGGGGGGGSGGQIRHHSGGNVPLNRNHVFDSNGPEIRIRGTAQQLFEKYLQLGRDATSSGDRVTAEAFFQHAEHYFRILNAMNQAQQQGQPTGQPQQHPQANQRRNYQQGDGFQGNEDGQNQGDQDDGEQRTPGMGDQPEAREIPIAVTVSES</sequence>
<proteinExistence type="predicted"/>
<protein>
    <recommendedName>
        <fullName evidence="2">DUF4167 domain-containing protein</fullName>
    </recommendedName>
</protein>
<dbReference type="Pfam" id="PF13763">
    <property type="entry name" value="DUF4167"/>
    <property type="match status" value="1"/>
</dbReference>
<organism evidence="3">
    <name type="scientific">mine drainage metagenome</name>
    <dbReference type="NCBI Taxonomy" id="410659"/>
    <lineage>
        <taxon>unclassified sequences</taxon>
        <taxon>metagenomes</taxon>
        <taxon>ecological metagenomes</taxon>
    </lineage>
</organism>
<feature type="region of interest" description="Disordered" evidence="1">
    <location>
        <begin position="106"/>
        <end position="174"/>
    </location>
</feature>
<dbReference type="AlphaFoldDB" id="A0A1J5P6Q1"/>
<evidence type="ECO:0000259" key="2">
    <source>
        <dbReference type="Pfam" id="PF13763"/>
    </source>
</evidence>
<feature type="compositionally biased region" description="Low complexity" evidence="1">
    <location>
        <begin position="129"/>
        <end position="144"/>
    </location>
</feature>
<comment type="caution">
    <text evidence="3">The sequence shown here is derived from an EMBL/GenBank/DDBJ whole genome shotgun (WGS) entry which is preliminary data.</text>
</comment>
<dbReference type="EMBL" id="MLJW01008982">
    <property type="protein sequence ID" value="OIQ63471.1"/>
    <property type="molecule type" value="Genomic_DNA"/>
</dbReference>
<dbReference type="InterPro" id="IPR025430">
    <property type="entry name" value="DUF4167"/>
</dbReference>
<evidence type="ECO:0000313" key="3">
    <source>
        <dbReference type="EMBL" id="OIQ63471.1"/>
    </source>
</evidence>
<accession>A0A1J5P6Q1</accession>
<name>A0A1J5P6Q1_9ZZZZ</name>
<feature type="domain" description="DUF4167" evidence="2">
    <location>
        <begin position="43"/>
        <end position="105"/>
    </location>
</feature>
<feature type="compositionally biased region" description="Low complexity" evidence="1">
    <location>
        <begin position="106"/>
        <end position="122"/>
    </location>
</feature>